<protein>
    <recommendedName>
        <fullName evidence="3">LAGLIDADG homing endonuclease</fullName>
    </recommendedName>
</protein>
<gene>
    <name evidence="1" type="ORF">SLEP1_g51634</name>
</gene>
<evidence type="ECO:0000313" key="2">
    <source>
        <dbReference type="Proteomes" id="UP001054252"/>
    </source>
</evidence>
<comment type="caution">
    <text evidence="1">The sequence shown here is derived from an EMBL/GenBank/DDBJ whole genome shotgun (WGS) entry which is preliminary data.</text>
</comment>
<keyword evidence="2" id="KW-1185">Reference proteome</keyword>
<dbReference type="EMBL" id="BPVZ01000181">
    <property type="protein sequence ID" value="GKV44450.1"/>
    <property type="molecule type" value="Genomic_DNA"/>
</dbReference>
<name>A0AAV5M3V9_9ROSI</name>
<sequence length="77" mass="8926">MHGFMLMKQVEMGNLVMKLKLILMVKRDTNGKASRKRGIVFDSWGEDKLEDAIKFCFYGPTKNCYGKKLQLTAEKHK</sequence>
<dbReference type="Proteomes" id="UP001054252">
    <property type="component" value="Unassembled WGS sequence"/>
</dbReference>
<accession>A0AAV5M3V9</accession>
<proteinExistence type="predicted"/>
<dbReference type="AlphaFoldDB" id="A0AAV5M3V9"/>
<organism evidence="1 2">
    <name type="scientific">Rubroshorea leprosula</name>
    <dbReference type="NCBI Taxonomy" id="152421"/>
    <lineage>
        <taxon>Eukaryota</taxon>
        <taxon>Viridiplantae</taxon>
        <taxon>Streptophyta</taxon>
        <taxon>Embryophyta</taxon>
        <taxon>Tracheophyta</taxon>
        <taxon>Spermatophyta</taxon>
        <taxon>Magnoliopsida</taxon>
        <taxon>eudicotyledons</taxon>
        <taxon>Gunneridae</taxon>
        <taxon>Pentapetalae</taxon>
        <taxon>rosids</taxon>
        <taxon>malvids</taxon>
        <taxon>Malvales</taxon>
        <taxon>Dipterocarpaceae</taxon>
        <taxon>Rubroshorea</taxon>
    </lineage>
</organism>
<evidence type="ECO:0000313" key="1">
    <source>
        <dbReference type="EMBL" id="GKV44450.1"/>
    </source>
</evidence>
<evidence type="ECO:0008006" key="3">
    <source>
        <dbReference type="Google" id="ProtNLM"/>
    </source>
</evidence>
<reference evidence="1 2" key="1">
    <citation type="journal article" date="2021" name="Commun. Biol.">
        <title>The genome of Shorea leprosula (Dipterocarpaceae) highlights the ecological relevance of drought in aseasonal tropical rainforests.</title>
        <authorList>
            <person name="Ng K.K.S."/>
            <person name="Kobayashi M.J."/>
            <person name="Fawcett J.A."/>
            <person name="Hatakeyama M."/>
            <person name="Paape T."/>
            <person name="Ng C.H."/>
            <person name="Ang C.C."/>
            <person name="Tnah L.H."/>
            <person name="Lee C.T."/>
            <person name="Nishiyama T."/>
            <person name="Sese J."/>
            <person name="O'Brien M.J."/>
            <person name="Copetti D."/>
            <person name="Mohd Noor M.I."/>
            <person name="Ong R.C."/>
            <person name="Putra M."/>
            <person name="Sireger I.Z."/>
            <person name="Indrioko S."/>
            <person name="Kosugi Y."/>
            <person name="Izuno A."/>
            <person name="Isagi Y."/>
            <person name="Lee S.L."/>
            <person name="Shimizu K.K."/>
        </authorList>
    </citation>
    <scope>NUCLEOTIDE SEQUENCE [LARGE SCALE GENOMIC DNA]</scope>
    <source>
        <strain evidence="1">214</strain>
    </source>
</reference>